<dbReference type="InterPro" id="IPR041657">
    <property type="entry name" value="HTH_17"/>
</dbReference>
<comment type="caution">
    <text evidence="2">The sequence shown here is derived from an EMBL/GenBank/DDBJ whole genome shotgun (WGS) entry which is preliminary data.</text>
</comment>
<dbReference type="OrthoDB" id="5524782at2"/>
<dbReference type="Proteomes" id="UP000236197">
    <property type="component" value="Unassembled WGS sequence"/>
</dbReference>
<organism evidence="2 3">
    <name type="scientific">Enteroscipio rubneri</name>
    <dbReference type="NCBI Taxonomy" id="2070686"/>
    <lineage>
        <taxon>Bacteria</taxon>
        <taxon>Bacillati</taxon>
        <taxon>Actinomycetota</taxon>
        <taxon>Coriobacteriia</taxon>
        <taxon>Eggerthellales</taxon>
        <taxon>Eggerthellaceae</taxon>
        <taxon>Enteroscipio</taxon>
    </lineage>
</organism>
<dbReference type="InterPro" id="IPR009061">
    <property type="entry name" value="DNA-bd_dom_put_sf"/>
</dbReference>
<gene>
    <name evidence="2" type="ORF">C2L71_06390</name>
</gene>
<keyword evidence="2" id="KW-0238">DNA-binding</keyword>
<dbReference type="GO" id="GO:0003677">
    <property type="term" value="F:DNA binding"/>
    <property type="evidence" value="ECO:0007669"/>
    <property type="project" value="UniProtKB-KW"/>
</dbReference>
<sequence>MKNNAFGLQEYPPVLTVRQAADILQVSTKTICELCRIGALAGRKIGRLWRIPRPALAEFLSDEVTA</sequence>
<proteinExistence type="predicted"/>
<keyword evidence="3" id="KW-1185">Reference proteome</keyword>
<dbReference type="InterPro" id="IPR010093">
    <property type="entry name" value="SinI_DNA-bd"/>
</dbReference>
<protein>
    <submittedName>
        <fullName evidence="2">DNA-binding protein</fullName>
    </submittedName>
</protein>
<dbReference type="AlphaFoldDB" id="A0A2K2UBH3"/>
<evidence type="ECO:0000313" key="3">
    <source>
        <dbReference type="Proteomes" id="UP000236197"/>
    </source>
</evidence>
<evidence type="ECO:0000259" key="1">
    <source>
        <dbReference type="Pfam" id="PF12728"/>
    </source>
</evidence>
<name>A0A2K2UBH3_9ACTN</name>
<accession>A0A2K2UBH3</accession>
<dbReference type="SUPFAM" id="SSF46955">
    <property type="entry name" value="Putative DNA-binding domain"/>
    <property type="match status" value="1"/>
</dbReference>
<dbReference type="NCBIfam" id="TIGR01764">
    <property type="entry name" value="excise"/>
    <property type="match status" value="1"/>
</dbReference>
<dbReference type="EMBL" id="PPEK01000006">
    <property type="protein sequence ID" value="PNV67673.1"/>
    <property type="molecule type" value="Genomic_DNA"/>
</dbReference>
<dbReference type="Pfam" id="PF12728">
    <property type="entry name" value="HTH_17"/>
    <property type="match status" value="1"/>
</dbReference>
<evidence type="ECO:0000313" key="2">
    <source>
        <dbReference type="EMBL" id="PNV67673.1"/>
    </source>
</evidence>
<reference evidence="3" key="1">
    <citation type="submission" date="2018-01" db="EMBL/GenBank/DDBJ databases">
        <title>Rubneribacter badeniensis gen. nov., sp. nov., and Colonibacter rubneri, gen. nov., sp. nov., WGS of new members of the Eggerthellaceae.</title>
        <authorList>
            <person name="Danylec N."/>
            <person name="Stoll D.A."/>
            <person name="Doetsch A."/>
            <person name="Kulling S.E."/>
            <person name="Huch M."/>
        </authorList>
    </citation>
    <scope>NUCLEOTIDE SEQUENCE [LARGE SCALE GENOMIC DNA]</scope>
    <source>
        <strain evidence="3">ResAG-96</strain>
    </source>
</reference>
<feature type="domain" description="Helix-turn-helix" evidence="1">
    <location>
        <begin position="14"/>
        <end position="61"/>
    </location>
</feature>